<evidence type="ECO:0000313" key="10">
    <source>
        <dbReference type="EMBL" id="PIV46587.1"/>
    </source>
</evidence>
<dbReference type="Proteomes" id="UP000229789">
    <property type="component" value="Unassembled WGS sequence"/>
</dbReference>
<dbReference type="GO" id="GO:0046872">
    <property type="term" value="F:metal ion binding"/>
    <property type="evidence" value="ECO:0007669"/>
    <property type="project" value="UniProtKB-KW"/>
</dbReference>
<accession>A0A2H9RDF8</accession>
<feature type="binding site" evidence="6">
    <location>
        <position position="82"/>
    </location>
    <ligand>
        <name>[4Fe-4S] cluster</name>
        <dbReference type="ChEBI" id="CHEBI:49883"/>
        <note>4Fe-4S-S-AdoMet</note>
    </ligand>
</feature>
<dbReference type="InterPro" id="IPR013785">
    <property type="entry name" value="Aldolase_TIM"/>
</dbReference>
<dbReference type="Proteomes" id="UP000228888">
    <property type="component" value="Unassembled WGS sequence"/>
</dbReference>
<reference evidence="16 17" key="2">
    <citation type="submission" date="2017-09" db="EMBL/GenBank/DDBJ databases">
        <title>Depth-based differentiation of microbial function through sediment-hosted aquifers and enrichment of novel symbionts in the deep terrestrial subsurface.</title>
        <authorList>
            <person name="Probst A.J."/>
            <person name="Ladd B."/>
            <person name="Jarett J.K."/>
            <person name="Geller-Mcgrath D.E."/>
            <person name="Sieber C.M.K."/>
            <person name="Emerson J.B."/>
            <person name="Anantharaman K."/>
            <person name="Thomas B.C."/>
            <person name="Malmstrom R."/>
            <person name="Stieglmeier M."/>
            <person name="Klingl A."/>
            <person name="Woyke T."/>
            <person name="Ryan C.M."/>
            <person name="Banfield J.F."/>
        </authorList>
    </citation>
    <scope>NUCLEOTIDE SEQUENCE [LARGE SCALE GENOMIC DNA]</scope>
</reference>
<dbReference type="EMBL" id="PFFF01000042">
    <property type="protein sequence ID" value="PIV89588.1"/>
    <property type="molecule type" value="Genomic_DNA"/>
</dbReference>
<name>A0A2G9LIV1_HUBC1</name>
<accession>A0A2H9N2U2</accession>
<dbReference type="SUPFAM" id="SSF102114">
    <property type="entry name" value="Radical SAM enzymes"/>
    <property type="match status" value="1"/>
</dbReference>
<feature type="binding site" evidence="6">
    <location>
        <position position="86"/>
    </location>
    <ligand>
        <name>[4Fe-4S] cluster</name>
        <dbReference type="ChEBI" id="CHEBI:49883"/>
        <note>4Fe-4S-S-AdoMet</note>
    </ligand>
</feature>
<organism evidence="8 18">
    <name type="scientific">Huberarchaeum crystalense</name>
    <dbReference type="NCBI Taxonomy" id="2014257"/>
    <lineage>
        <taxon>Archaea</taxon>
        <taxon>Candidatus Huberarchaeota</taxon>
        <taxon>Candidatus Huberarchaeia</taxon>
        <taxon>Candidatus Huberarchaeales</taxon>
        <taxon>Candidatus Huberarchaeaceae</taxon>
        <taxon>Candidatus Huberarchaeum</taxon>
    </lineage>
</organism>
<accession>A0A2H9QS51</accession>
<dbReference type="CDD" id="cd01335">
    <property type="entry name" value="Radical_SAM"/>
    <property type="match status" value="1"/>
</dbReference>
<dbReference type="Proteomes" id="UP000228874">
    <property type="component" value="Unassembled WGS sequence"/>
</dbReference>
<dbReference type="PANTHER" id="PTHR30352:SF5">
    <property type="entry name" value="PYRUVATE FORMATE-LYASE 1-ACTIVATING ENZYME"/>
    <property type="match status" value="1"/>
</dbReference>
<reference evidence="8 18" key="1">
    <citation type="submission" date="2017-09" db="EMBL/GenBank/DDBJ databases">
        <title>Depth-based differentiation of microbial function through sediment-hosted aquifers and enrichment of novel symbionts in the deep terrestrial subsurface.</title>
        <authorList>
            <person name="Probst A.J."/>
            <person name="Ladd B."/>
            <person name="Jarett J.K."/>
            <person name="Geller-Mcgrath D.E."/>
            <person name="Sieber C.M."/>
            <person name="Emerson J.B."/>
            <person name="Anantharaman K."/>
            <person name="Thomas B.C."/>
            <person name="Malmstrom R."/>
            <person name="Stieglmeier M."/>
            <person name="Klingl A."/>
            <person name="Woyke T."/>
            <person name="Ryan C.M."/>
            <person name="Banfield J.F."/>
        </authorList>
    </citation>
    <scope>NUCLEOTIDE SEQUENCE [LARGE SCALE GENOMIC DNA]</scope>
    <source>
        <strain evidence="10">CG02_land_8_20_14_3_00_31_209</strain>
        <strain evidence="9">CG03_land_8_20_14_0_80_31_114</strain>
        <strain evidence="11">CG17_big_fil_post_rev_8_21_14_2_50_31_73</strain>
        <strain evidence="8">CG18_big_fil_WC_8_21_14_2_50_31_19</strain>
        <strain evidence="13">CG_4_10_14_0_8_um_filter_31_133</strain>
        <strain evidence="12">CG_4_8_14_3_um_filter</strain>
        <strain evidence="15">CG_4_9_14_0_8_um_filter_31_21</strain>
        <strain evidence="14">CG_4_9_14_3_um_filter_31_125</strain>
    </source>
</reference>
<evidence type="ECO:0000256" key="5">
    <source>
        <dbReference type="ARBA" id="ARBA00023014"/>
    </source>
</evidence>
<dbReference type="EMBL" id="PFMG01000025">
    <property type="protein sequence ID" value="PIY99873.1"/>
    <property type="molecule type" value="Genomic_DNA"/>
</dbReference>
<evidence type="ECO:0000256" key="1">
    <source>
        <dbReference type="ARBA" id="ARBA00022485"/>
    </source>
</evidence>
<comment type="caution">
    <text evidence="8">The sequence shown here is derived from an EMBL/GenBank/DDBJ whole genome shotgun (WGS) entry which is preliminary data.</text>
</comment>
<evidence type="ECO:0000256" key="6">
    <source>
        <dbReference type="PIRSR" id="PIRSR004869-50"/>
    </source>
</evidence>
<evidence type="ECO:0000313" key="12">
    <source>
        <dbReference type="EMBL" id="PIX28219.1"/>
    </source>
</evidence>
<dbReference type="GO" id="GO:0003824">
    <property type="term" value="F:catalytic activity"/>
    <property type="evidence" value="ECO:0007669"/>
    <property type="project" value="InterPro"/>
</dbReference>
<evidence type="ECO:0000256" key="4">
    <source>
        <dbReference type="ARBA" id="ARBA00023004"/>
    </source>
</evidence>
<evidence type="ECO:0000313" key="11">
    <source>
        <dbReference type="EMBL" id="PIV89588.1"/>
    </source>
</evidence>
<proteinExistence type="predicted"/>
<keyword evidence="3 6" id="KW-0479">Metal-binding</keyword>
<evidence type="ECO:0000313" key="13">
    <source>
        <dbReference type="EMBL" id="PIY99873.1"/>
    </source>
</evidence>
<keyword evidence="2 6" id="KW-0949">S-adenosyl-L-methionine</keyword>
<accession>A0A2H9M253</accession>
<evidence type="ECO:0000313" key="15">
    <source>
        <dbReference type="EMBL" id="PJC01649.1"/>
    </source>
</evidence>
<dbReference type="EMBL" id="PFIH01000019">
    <property type="protein sequence ID" value="PIX28219.1"/>
    <property type="molecule type" value="Genomic_DNA"/>
</dbReference>
<evidence type="ECO:0000313" key="14">
    <source>
        <dbReference type="EMBL" id="PJB03843.1"/>
    </source>
</evidence>
<feature type="binding site" evidence="6">
    <location>
        <position position="89"/>
    </location>
    <ligand>
        <name>[4Fe-4S] cluster</name>
        <dbReference type="ChEBI" id="CHEBI:49883"/>
        <note>4Fe-4S-S-AdoMet</note>
    </ligand>
</feature>
<evidence type="ECO:0000256" key="2">
    <source>
        <dbReference type="ARBA" id="ARBA00022691"/>
    </source>
</evidence>
<accession>A0A2H9M940</accession>
<dbReference type="EMBL" id="PCUF01000035">
    <property type="protein sequence ID" value="PIN66445.1"/>
    <property type="molecule type" value="Genomic_DNA"/>
</dbReference>
<sequence length="339" mass="38755">MLKTKYWKIGNKKNKEVVCILCHNNCTIAEGKKGRCGVRLNENGALFLDAHIASVCVDPIEKKPFFHFLPGTHAFSIGVFGCNFSCKYCQNWEISQISNIRDEVLNRYLRCQDVSPDKIIDDAKKSDCKVIAYTYTEPTIAWEYFEKIGKLAKVKGLKNVFVTNGFMNLDAVNFSWIDGFSIDLKGDESFYEQIVGVKKDAFEIVLKNIKILRQAGKWVEVETLLILGENNNEKQIRKIAAALASIDKKIPWHILAFYPCYKMMNHKPTTISDIEKAIKIGKEMGLIYIYVGNIIQQKYTFCQKCGKRLITRTNFSVNKDFVKDGKCAFCSEKLDGVWE</sequence>
<keyword evidence="5 6" id="KW-0411">Iron-sulfur</keyword>
<evidence type="ECO:0000313" key="18">
    <source>
        <dbReference type="Proteomes" id="UP000229789"/>
    </source>
</evidence>
<evidence type="ECO:0000259" key="7">
    <source>
        <dbReference type="PROSITE" id="PS51918"/>
    </source>
</evidence>
<keyword evidence="1" id="KW-0004">4Fe-4S</keyword>
<evidence type="ECO:0000256" key="3">
    <source>
        <dbReference type="ARBA" id="ARBA00022723"/>
    </source>
</evidence>
<dbReference type="InterPro" id="IPR007197">
    <property type="entry name" value="rSAM"/>
</dbReference>
<dbReference type="PANTHER" id="PTHR30352">
    <property type="entry name" value="PYRUVATE FORMATE-LYASE-ACTIVATING ENZYME"/>
    <property type="match status" value="1"/>
</dbReference>
<dbReference type="PROSITE" id="PS51918">
    <property type="entry name" value="RADICAL_SAM"/>
    <property type="match status" value="1"/>
</dbReference>
<dbReference type="InterPro" id="IPR027596">
    <property type="entry name" value="AmmeMemoSam_rS"/>
</dbReference>
<evidence type="ECO:0000313" key="8">
    <source>
        <dbReference type="EMBL" id="PIN66445.1"/>
    </source>
</evidence>
<dbReference type="Proteomes" id="UP000231232">
    <property type="component" value="Unassembled WGS sequence"/>
</dbReference>
<dbReference type="EMBL" id="PETW01000009">
    <property type="protein sequence ID" value="PIV46587.1"/>
    <property type="molecule type" value="Genomic_DNA"/>
</dbReference>
<dbReference type="Proteomes" id="UP000230477">
    <property type="component" value="Unassembled WGS sequence"/>
</dbReference>
<dbReference type="EMBL" id="PFSX01000014">
    <property type="protein sequence ID" value="PJC01649.1"/>
    <property type="molecule type" value="Genomic_DNA"/>
</dbReference>
<evidence type="ECO:0000313" key="16">
    <source>
        <dbReference type="Proteomes" id="UP000228874"/>
    </source>
</evidence>
<dbReference type="InterPro" id="IPR016431">
    <property type="entry name" value="Pyrv-formate_lyase-activ_prd"/>
</dbReference>
<accession>A0A2G9LIV1</accession>
<dbReference type="InterPro" id="IPR058240">
    <property type="entry name" value="rSAM_sf"/>
</dbReference>
<dbReference type="InterPro" id="IPR034457">
    <property type="entry name" value="Organic_radical-activating"/>
</dbReference>
<dbReference type="Pfam" id="PF04055">
    <property type="entry name" value="Radical_SAM"/>
    <property type="match status" value="1"/>
</dbReference>
<dbReference type="EMBL" id="PFUW01000028">
    <property type="protein sequence ID" value="PJB03843.1"/>
    <property type="molecule type" value="Genomic_DNA"/>
</dbReference>
<dbReference type="PIRSF" id="PIRSF004869">
    <property type="entry name" value="PflX_prd"/>
    <property type="match status" value="1"/>
</dbReference>
<dbReference type="SFLD" id="SFLDS00029">
    <property type="entry name" value="Radical_SAM"/>
    <property type="match status" value="1"/>
</dbReference>
<comment type="cofactor">
    <cofactor evidence="6">
        <name>[4Fe-4S] cluster</name>
        <dbReference type="ChEBI" id="CHEBI:49883"/>
    </cofactor>
    <text evidence="6">Binds 1 [4Fe-4S] cluster. The cluster is coordinated with 3 cysteines and an exchangeable S-adenosyl-L-methionine.</text>
</comment>
<dbReference type="Proteomes" id="UP000230713">
    <property type="component" value="Unassembled WGS sequence"/>
</dbReference>
<accession>A0A2H9MM69</accession>
<dbReference type="Proteomes" id="UP000228989">
    <property type="component" value="Unassembled WGS sequence"/>
</dbReference>
<evidence type="ECO:0000313" key="9">
    <source>
        <dbReference type="EMBL" id="PIV13715.1"/>
    </source>
</evidence>
<dbReference type="AlphaFoldDB" id="A0A2G9LIV1"/>
<dbReference type="EMBL" id="PEUT01000034">
    <property type="protein sequence ID" value="PIV13715.1"/>
    <property type="molecule type" value="Genomic_DNA"/>
</dbReference>
<feature type="domain" description="Radical SAM core" evidence="7">
    <location>
        <begin position="67"/>
        <end position="293"/>
    </location>
</feature>
<dbReference type="Gene3D" id="3.20.20.70">
    <property type="entry name" value="Aldolase class I"/>
    <property type="match status" value="1"/>
</dbReference>
<protein>
    <submittedName>
        <fullName evidence="8">AmmeMemoRadiSam system radical SAM enzyme</fullName>
    </submittedName>
</protein>
<dbReference type="SFLD" id="SFLDG01101">
    <property type="entry name" value="Uncharacterised_Radical_SAM_Su"/>
    <property type="match status" value="1"/>
</dbReference>
<dbReference type="GO" id="GO:0051539">
    <property type="term" value="F:4 iron, 4 sulfur cluster binding"/>
    <property type="evidence" value="ECO:0007669"/>
    <property type="project" value="UniProtKB-KW"/>
</dbReference>
<gene>
    <name evidence="8" type="primary">amrS</name>
    <name evidence="15" type="ORF">CO072_00490</name>
    <name evidence="14" type="ORF">CO124_01695</name>
    <name evidence="10" type="ORF">COS22_00430</name>
    <name evidence="9" type="ORF">COS45_01325</name>
    <name evidence="11" type="ORF">COW47_02035</name>
    <name evidence="8" type="ORF">COW69_02175</name>
    <name evidence="13" type="ORF">COY63_01110</name>
    <name evidence="12" type="ORF">COZ66_00510</name>
</gene>
<dbReference type="NCBIfam" id="TIGR04337">
    <property type="entry name" value="AmmeMemoSam_rS"/>
    <property type="match status" value="1"/>
</dbReference>
<evidence type="ECO:0000313" key="17">
    <source>
        <dbReference type="Proteomes" id="UP000228888"/>
    </source>
</evidence>
<accession>A0A2H9P8S7</accession>
<dbReference type="Proteomes" id="UP000231449">
    <property type="component" value="Unassembled WGS sequence"/>
</dbReference>
<keyword evidence="4 6" id="KW-0408">Iron</keyword>